<protein>
    <recommendedName>
        <fullName evidence="4">EGF-like domain-containing protein</fullName>
    </recommendedName>
</protein>
<keyword evidence="3" id="KW-1133">Transmembrane helix</keyword>
<feature type="region of interest" description="Disordered" evidence="2">
    <location>
        <begin position="72"/>
        <end position="94"/>
    </location>
</feature>
<feature type="domain" description="EGF-like" evidence="4">
    <location>
        <begin position="149"/>
        <end position="181"/>
    </location>
</feature>
<dbReference type="AlphaFoldDB" id="A0A821FZC5"/>
<dbReference type="PROSITE" id="PS01186">
    <property type="entry name" value="EGF_2"/>
    <property type="match status" value="1"/>
</dbReference>
<accession>A0A821FZC5</accession>
<dbReference type="PROSITE" id="PS50026">
    <property type="entry name" value="EGF_3"/>
    <property type="match status" value="1"/>
</dbReference>
<keyword evidence="1" id="KW-1015">Disulfide bond</keyword>
<feature type="non-terminal residue" evidence="5">
    <location>
        <position position="1"/>
    </location>
</feature>
<comment type="caution">
    <text evidence="5">The sequence shown here is derived from an EMBL/GenBank/DDBJ whole genome shotgun (WGS) entry which is preliminary data.</text>
</comment>
<keyword evidence="3" id="KW-0472">Membrane</keyword>
<dbReference type="Gene3D" id="2.10.25.10">
    <property type="entry name" value="Laminin"/>
    <property type="match status" value="1"/>
</dbReference>
<sequence length="194" mass="20410">MAASAAALAFQAKRKNLLSLALKKDPILPRIKQAVSFVHDGEPPEAHSAVDESPPADSHINTISQAHMPVDESANTTKISSNKDSITTTSSTSKTKSTTISTKSLIPAKAATSFSISPIVPLVGVVTVILVCGAAAVFLPPFLLSLQYPDYSCFPGCWNGGTCSPQNICTCLSGYSGDRCQTSKIIVPFLSKQK</sequence>
<proteinExistence type="predicted"/>
<dbReference type="Proteomes" id="UP000663873">
    <property type="component" value="Unassembled WGS sequence"/>
</dbReference>
<keyword evidence="3" id="KW-0812">Transmembrane</keyword>
<name>A0A821FZC5_9BILA</name>
<evidence type="ECO:0000256" key="2">
    <source>
        <dbReference type="SAM" id="MobiDB-lite"/>
    </source>
</evidence>
<dbReference type="EMBL" id="CAJOBP010030624">
    <property type="protein sequence ID" value="CAF4658360.1"/>
    <property type="molecule type" value="Genomic_DNA"/>
</dbReference>
<dbReference type="PROSITE" id="PS00022">
    <property type="entry name" value="EGF_1"/>
    <property type="match status" value="1"/>
</dbReference>
<evidence type="ECO:0000313" key="5">
    <source>
        <dbReference type="EMBL" id="CAF4658360.1"/>
    </source>
</evidence>
<organism evidence="5 6">
    <name type="scientific">Rotaria socialis</name>
    <dbReference type="NCBI Taxonomy" id="392032"/>
    <lineage>
        <taxon>Eukaryota</taxon>
        <taxon>Metazoa</taxon>
        <taxon>Spiralia</taxon>
        <taxon>Gnathifera</taxon>
        <taxon>Rotifera</taxon>
        <taxon>Eurotatoria</taxon>
        <taxon>Bdelloidea</taxon>
        <taxon>Philodinida</taxon>
        <taxon>Philodinidae</taxon>
        <taxon>Rotaria</taxon>
    </lineage>
</organism>
<dbReference type="InterPro" id="IPR000742">
    <property type="entry name" value="EGF"/>
</dbReference>
<feature type="disulfide bond" evidence="1">
    <location>
        <begin position="153"/>
        <end position="163"/>
    </location>
</feature>
<evidence type="ECO:0000256" key="3">
    <source>
        <dbReference type="SAM" id="Phobius"/>
    </source>
</evidence>
<evidence type="ECO:0000313" key="6">
    <source>
        <dbReference type="Proteomes" id="UP000663873"/>
    </source>
</evidence>
<feature type="disulfide bond" evidence="1">
    <location>
        <begin position="171"/>
        <end position="180"/>
    </location>
</feature>
<feature type="transmembrane region" description="Helical" evidence="3">
    <location>
        <begin position="119"/>
        <end position="139"/>
    </location>
</feature>
<evidence type="ECO:0000259" key="4">
    <source>
        <dbReference type="PROSITE" id="PS50026"/>
    </source>
</evidence>
<comment type="caution">
    <text evidence="1">Lacks conserved residue(s) required for the propagation of feature annotation.</text>
</comment>
<keyword evidence="6" id="KW-1185">Reference proteome</keyword>
<evidence type="ECO:0000256" key="1">
    <source>
        <dbReference type="PROSITE-ProRule" id="PRU00076"/>
    </source>
</evidence>
<keyword evidence="1" id="KW-0245">EGF-like domain</keyword>
<reference evidence="5" key="1">
    <citation type="submission" date="2021-02" db="EMBL/GenBank/DDBJ databases">
        <authorList>
            <person name="Nowell W R."/>
        </authorList>
    </citation>
    <scope>NUCLEOTIDE SEQUENCE</scope>
</reference>
<gene>
    <name evidence="5" type="ORF">UJA718_LOCUS34119</name>
</gene>
<feature type="compositionally biased region" description="Low complexity" evidence="2">
    <location>
        <begin position="76"/>
        <end position="94"/>
    </location>
</feature>
<dbReference type="SUPFAM" id="SSF57196">
    <property type="entry name" value="EGF/Laminin"/>
    <property type="match status" value="1"/>
</dbReference>